<dbReference type="InterPro" id="IPR028263">
    <property type="entry name" value="FliG_N"/>
</dbReference>
<accession>A0A2N5H7H7</accession>
<dbReference type="Pfam" id="PF14842">
    <property type="entry name" value="FliG_N"/>
    <property type="match status" value="1"/>
</dbReference>
<dbReference type="InterPro" id="IPR023087">
    <property type="entry name" value="Flg_Motor_Flig_C"/>
</dbReference>
<comment type="caution">
    <text evidence="13">The sequence shown here is derived from an EMBL/GenBank/DDBJ whole genome shotgun (WGS) entry which is preliminary data.</text>
</comment>
<evidence type="ECO:0000313" key="14">
    <source>
        <dbReference type="Proteomes" id="UP000234950"/>
    </source>
</evidence>
<proteinExistence type="inferred from homology"/>
<evidence type="ECO:0000259" key="11">
    <source>
        <dbReference type="Pfam" id="PF14841"/>
    </source>
</evidence>
<evidence type="ECO:0000256" key="1">
    <source>
        <dbReference type="ARBA" id="ARBA00004117"/>
    </source>
</evidence>
<dbReference type="PIRSF" id="PIRSF003161">
    <property type="entry name" value="FliG"/>
    <property type="match status" value="1"/>
</dbReference>
<keyword evidence="14" id="KW-1185">Reference proteome</keyword>
<evidence type="ECO:0000256" key="4">
    <source>
        <dbReference type="ARBA" id="ARBA00021870"/>
    </source>
</evidence>
<reference evidence="13 14" key="1">
    <citation type="submission" date="2017-11" db="EMBL/GenBank/DDBJ databases">
        <title>Comparitive Functional Genomics of Dry Heat Resistant strains isolated from the Viking Spacecraft.</title>
        <authorList>
            <person name="Seuylemezian A."/>
            <person name="Cooper K."/>
            <person name="Vaishampayan P."/>
        </authorList>
    </citation>
    <scope>NUCLEOTIDE SEQUENCE [LARGE SCALE GENOMIC DNA]</scope>
    <source>
        <strain evidence="13 14">V32-6</strain>
    </source>
</reference>
<gene>
    <name evidence="13" type="primary">fliG</name>
    <name evidence="13" type="ORF">CVD27_25175</name>
</gene>
<keyword evidence="13" id="KW-0969">Cilium</keyword>
<evidence type="ECO:0000256" key="8">
    <source>
        <dbReference type="ARBA" id="ARBA00023136"/>
    </source>
</evidence>
<feature type="domain" description="Flagellar motor switch protein FliG middle" evidence="11">
    <location>
        <begin position="114"/>
        <end position="188"/>
    </location>
</feature>
<comment type="subcellular location">
    <subcellularLocation>
        <location evidence="1">Bacterial flagellum basal body</location>
    </subcellularLocation>
    <subcellularLocation>
        <location evidence="2">Cell membrane</location>
        <topology evidence="2">Peripheral membrane protein</topology>
        <orientation evidence="2">Cytoplasmic side</orientation>
    </subcellularLocation>
</comment>
<evidence type="ECO:0000256" key="7">
    <source>
        <dbReference type="ARBA" id="ARBA00022779"/>
    </source>
</evidence>
<comment type="similarity">
    <text evidence="3">Belongs to the FliG family.</text>
</comment>
<evidence type="ECO:0000256" key="2">
    <source>
        <dbReference type="ARBA" id="ARBA00004413"/>
    </source>
</evidence>
<sequence length="333" mass="37664">MRKLTGLQKVAILLISLGKEGSSTIYKHLKEDEVELLTKEIANLQWIDSTVKEDVLDEFYKMATERNVVSKGGEHFAKDLLALSFGEEKAKEFLHRSSEKNKKKPFYFAHRAEPVQILNLLQYENAQTIALVLSYLDAQKASAILSAFPAEKQTDIATKIALMDTVSPEVIRQVEEVLKEKLATTSSQDYTVNNGIDNIVNILTSVDRGTEKNILESLSEKSPSLAEEIKGKMFIFEDIAFLDHHSIQRILRDVDSEDLYLALKIASDDLKEVIYKNISKRRAELLEEQGTYDKPVRLKEAEEAQGRIVRIVRKLEEEGSIIIERKGGEAVVV</sequence>
<feature type="domain" description="Flagellar motor switch protein FliG C-terminal" evidence="10">
    <location>
        <begin position="216"/>
        <end position="323"/>
    </location>
</feature>
<protein>
    <recommendedName>
        <fullName evidence="4">Flagellar motor switch protein FliG</fullName>
    </recommendedName>
</protein>
<evidence type="ECO:0000313" key="13">
    <source>
        <dbReference type="EMBL" id="PLS01460.1"/>
    </source>
</evidence>
<dbReference type="Gene3D" id="1.10.220.30">
    <property type="match status" value="3"/>
</dbReference>
<dbReference type="GO" id="GO:0006935">
    <property type="term" value="P:chemotaxis"/>
    <property type="evidence" value="ECO:0007669"/>
    <property type="project" value="UniProtKB-KW"/>
</dbReference>
<evidence type="ECO:0000256" key="6">
    <source>
        <dbReference type="ARBA" id="ARBA00022500"/>
    </source>
</evidence>
<evidence type="ECO:0000256" key="9">
    <source>
        <dbReference type="ARBA" id="ARBA00023143"/>
    </source>
</evidence>
<dbReference type="GO" id="GO:0003774">
    <property type="term" value="F:cytoskeletal motor activity"/>
    <property type="evidence" value="ECO:0007669"/>
    <property type="project" value="InterPro"/>
</dbReference>
<dbReference type="NCBIfam" id="TIGR00207">
    <property type="entry name" value="fliG"/>
    <property type="match status" value="1"/>
</dbReference>
<dbReference type="Proteomes" id="UP000234950">
    <property type="component" value="Unassembled WGS sequence"/>
</dbReference>
<dbReference type="EMBL" id="PGVE01000095">
    <property type="protein sequence ID" value="PLS01460.1"/>
    <property type="molecule type" value="Genomic_DNA"/>
</dbReference>
<evidence type="ECO:0000256" key="3">
    <source>
        <dbReference type="ARBA" id="ARBA00010299"/>
    </source>
</evidence>
<name>A0A2N5H7H7_9BACI</name>
<dbReference type="InterPro" id="IPR032779">
    <property type="entry name" value="FliG_M"/>
</dbReference>
<dbReference type="RefSeq" id="WP_101651607.1">
    <property type="nucleotide sequence ID" value="NZ_PGVE01000095.1"/>
</dbReference>
<feature type="domain" description="Flagellar motor switch protein FliG N-terminal" evidence="12">
    <location>
        <begin position="3"/>
        <end position="106"/>
    </location>
</feature>
<dbReference type="PANTHER" id="PTHR30534">
    <property type="entry name" value="FLAGELLAR MOTOR SWITCH PROTEIN FLIG"/>
    <property type="match status" value="1"/>
</dbReference>
<keyword evidence="8" id="KW-0472">Membrane</keyword>
<dbReference type="GO" id="GO:0071973">
    <property type="term" value="P:bacterial-type flagellum-dependent cell motility"/>
    <property type="evidence" value="ECO:0007669"/>
    <property type="project" value="InterPro"/>
</dbReference>
<keyword evidence="5" id="KW-1003">Cell membrane</keyword>
<dbReference type="SUPFAM" id="SSF48029">
    <property type="entry name" value="FliG"/>
    <property type="match status" value="2"/>
</dbReference>
<dbReference type="Pfam" id="PF01706">
    <property type="entry name" value="FliG_C"/>
    <property type="match status" value="1"/>
</dbReference>
<evidence type="ECO:0000259" key="10">
    <source>
        <dbReference type="Pfam" id="PF01706"/>
    </source>
</evidence>
<keyword evidence="6" id="KW-0145">Chemotaxis</keyword>
<keyword evidence="13" id="KW-0966">Cell projection</keyword>
<dbReference type="PANTHER" id="PTHR30534:SF0">
    <property type="entry name" value="FLAGELLAR MOTOR SWITCH PROTEIN FLIG"/>
    <property type="match status" value="1"/>
</dbReference>
<dbReference type="OrthoDB" id="9780302at2"/>
<dbReference type="GO" id="GO:0005886">
    <property type="term" value="C:plasma membrane"/>
    <property type="evidence" value="ECO:0007669"/>
    <property type="project" value="UniProtKB-SubCell"/>
</dbReference>
<dbReference type="AlphaFoldDB" id="A0A2N5H7H7"/>
<dbReference type="InterPro" id="IPR011002">
    <property type="entry name" value="FliG_a-hlx"/>
</dbReference>
<dbReference type="Pfam" id="PF14841">
    <property type="entry name" value="FliG_M"/>
    <property type="match status" value="1"/>
</dbReference>
<keyword evidence="9" id="KW-0975">Bacterial flagellum</keyword>
<dbReference type="GO" id="GO:0009425">
    <property type="term" value="C:bacterial-type flagellum basal body"/>
    <property type="evidence" value="ECO:0007669"/>
    <property type="project" value="UniProtKB-SubCell"/>
</dbReference>
<organism evidence="13 14">
    <name type="scientific">Neobacillus cucumis</name>
    <dbReference type="NCBI Taxonomy" id="1740721"/>
    <lineage>
        <taxon>Bacteria</taxon>
        <taxon>Bacillati</taxon>
        <taxon>Bacillota</taxon>
        <taxon>Bacilli</taxon>
        <taxon>Bacillales</taxon>
        <taxon>Bacillaceae</taxon>
        <taxon>Neobacillus</taxon>
    </lineage>
</organism>
<dbReference type="PRINTS" id="PR00954">
    <property type="entry name" value="FLGMOTORFLIG"/>
</dbReference>
<keyword evidence="7" id="KW-0283">Flagellar rotation</keyword>
<evidence type="ECO:0000259" key="12">
    <source>
        <dbReference type="Pfam" id="PF14842"/>
    </source>
</evidence>
<keyword evidence="13" id="KW-0282">Flagellum</keyword>
<evidence type="ECO:0000256" key="5">
    <source>
        <dbReference type="ARBA" id="ARBA00022475"/>
    </source>
</evidence>
<dbReference type="InterPro" id="IPR000090">
    <property type="entry name" value="Flg_Motor_Flig"/>
</dbReference>